<feature type="transmembrane region" description="Helical" evidence="6">
    <location>
        <begin position="106"/>
        <end position="133"/>
    </location>
</feature>
<evidence type="ECO:0000256" key="3">
    <source>
        <dbReference type="ARBA" id="ARBA00022796"/>
    </source>
</evidence>
<evidence type="ECO:0000313" key="8">
    <source>
        <dbReference type="Proteomes" id="UP001187192"/>
    </source>
</evidence>
<gene>
    <name evidence="7" type="ORF">TIFTF001_025629</name>
</gene>
<accession>A0AA88APD6</accession>
<dbReference type="EMBL" id="BTGU01000064">
    <property type="protein sequence ID" value="GMN56510.1"/>
    <property type="molecule type" value="Genomic_DNA"/>
</dbReference>
<keyword evidence="6" id="KW-0406">Ion transport</keyword>
<reference evidence="7" key="1">
    <citation type="submission" date="2023-07" db="EMBL/GenBank/DDBJ databases">
        <title>draft genome sequence of fig (Ficus carica).</title>
        <authorList>
            <person name="Takahashi T."/>
            <person name="Nishimura K."/>
        </authorList>
    </citation>
    <scope>NUCLEOTIDE SEQUENCE</scope>
</reference>
<evidence type="ECO:0000256" key="2">
    <source>
        <dbReference type="ARBA" id="ARBA00022692"/>
    </source>
</evidence>
<keyword evidence="6" id="KW-0186">Copper</keyword>
<keyword evidence="3 6" id="KW-0187">Copper transport</keyword>
<keyword evidence="8" id="KW-1185">Reference proteome</keyword>
<protein>
    <recommendedName>
        <fullName evidence="6">Copper transport protein</fullName>
    </recommendedName>
</protein>
<dbReference type="Pfam" id="PF04145">
    <property type="entry name" value="Ctr"/>
    <property type="match status" value="1"/>
</dbReference>
<dbReference type="PANTHER" id="PTHR12483:SF85">
    <property type="entry name" value="COPPER TRANSPORT PROTEIN"/>
    <property type="match status" value="1"/>
</dbReference>
<proteinExistence type="inferred from homology"/>
<evidence type="ECO:0000313" key="7">
    <source>
        <dbReference type="EMBL" id="GMN56510.1"/>
    </source>
</evidence>
<keyword evidence="6" id="KW-0813">Transport</keyword>
<dbReference type="PANTHER" id="PTHR12483">
    <property type="entry name" value="SOLUTE CARRIER FAMILY 31 COPPER TRANSPORTERS"/>
    <property type="match status" value="1"/>
</dbReference>
<dbReference type="Proteomes" id="UP001187192">
    <property type="component" value="Unassembled WGS sequence"/>
</dbReference>
<keyword evidence="2 6" id="KW-0812">Transmembrane</keyword>
<keyword evidence="5 6" id="KW-0472">Membrane</keyword>
<comment type="similarity">
    <text evidence="1 6">Belongs to the copper transporter (Ctr) (TC 1.A.56) family. SLC31A subfamily.</text>
</comment>
<organism evidence="7 8">
    <name type="scientific">Ficus carica</name>
    <name type="common">Common fig</name>
    <dbReference type="NCBI Taxonomy" id="3494"/>
    <lineage>
        <taxon>Eukaryota</taxon>
        <taxon>Viridiplantae</taxon>
        <taxon>Streptophyta</taxon>
        <taxon>Embryophyta</taxon>
        <taxon>Tracheophyta</taxon>
        <taxon>Spermatophyta</taxon>
        <taxon>Magnoliopsida</taxon>
        <taxon>eudicotyledons</taxon>
        <taxon>Gunneridae</taxon>
        <taxon>Pentapetalae</taxon>
        <taxon>rosids</taxon>
        <taxon>fabids</taxon>
        <taxon>Rosales</taxon>
        <taxon>Moraceae</taxon>
        <taxon>Ficeae</taxon>
        <taxon>Ficus</taxon>
    </lineage>
</organism>
<keyword evidence="4 6" id="KW-1133">Transmembrane helix</keyword>
<dbReference type="GO" id="GO:0005886">
    <property type="term" value="C:plasma membrane"/>
    <property type="evidence" value="ECO:0007669"/>
    <property type="project" value="TreeGrafter"/>
</dbReference>
<dbReference type="AlphaFoldDB" id="A0AA88APD6"/>
<evidence type="ECO:0000256" key="5">
    <source>
        <dbReference type="ARBA" id="ARBA00023136"/>
    </source>
</evidence>
<evidence type="ECO:0000256" key="6">
    <source>
        <dbReference type="RuleBase" id="RU367022"/>
    </source>
</evidence>
<evidence type="ECO:0000256" key="4">
    <source>
        <dbReference type="ARBA" id="ARBA00022989"/>
    </source>
</evidence>
<comment type="subcellular location">
    <subcellularLocation>
        <location evidence="6">Membrane</location>
        <topology evidence="6">Multi-pass membrane protein</topology>
    </subcellularLocation>
</comment>
<sequence length="152" mass="16937">MSLHEHQHQYNNMNMDMDMDMDMNKNKTMNMEMRFRWGKNAIILFAGWPGQSLPMYLLALVFVFLMAVAVELLSLPAAVDKAAATIPTLAAYSRACVYTLRIGLAYLVMLSIMSFNVGIFIAAVAGHAVGFFMAKVDGAVRQSDQEEYESPA</sequence>
<evidence type="ECO:0000256" key="1">
    <source>
        <dbReference type="ARBA" id="ARBA00006921"/>
    </source>
</evidence>
<comment type="caution">
    <text evidence="7">The sequence shown here is derived from an EMBL/GenBank/DDBJ whole genome shotgun (WGS) entry which is preliminary data.</text>
</comment>
<dbReference type="GO" id="GO:0005375">
    <property type="term" value="F:copper ion transmembrane transporter activity"/>
    <property type="evidence" value="ECO:0007669"/>
    <property type="project" value="UniProtKB-UniRule"/>
</dbReference>
<name>A0AA88APD6_FICCA</name>
<dbReference type="InterPro" id="IPR007274">
    <property type="entry name" value="Cop_transporter"/>
</dbReference>